<accession>A0A164UDT1</accession>
<organism evidence="1">
    <name type="scientific">Daucus carota subsp. sativus</name>
    <name type="common">Carrot</name>
    <dbReference type="NCBI Taxonomy" id="79200"/>
    <lineage>
        <taxon>Eukaryota</taxon>
        <taxon>Viridiplantae</taxon>
        <taxon>Streptophyta</taxon>
        <taxon>Embryophyta</taxon>
        <taxon>Tracheophyta</taxon>
        <taxon>Spermatophyta</taxon>
        <taxon>Magnoliopsida</taxon>
        <taxon>eudicotyledons</taxon>
        <taxon>Gunneridae</taxon>
        <taxon>Pentapetalae</taxon>
        <taxon>asterids</taxon>
        <taxon>campanulids</taxon>
        <taxon>Apiales</taxon>
        <taxon>Apiaceae</taxon>
        <taxon>Apioideae</taxon>
        <taxon>Scandiceae</taxon>
        <taxon>Daucinae</taxon>
        <taxon>Daucus</taxon>
        <taxon>Daucus sect. Daucus</taxon>
    </lineage>
</organism>
<protein>
    <submittedName>
        <fullName evidence="1">Uncharacterized protein</fullName>
    </submittedName>
</protein>
<dbReference type="AlphaFoldDB" id="A0A164UDT1"/>
<keyword evidence="3" id="KW-1185">Reference proteome</keyword>
<dbReference type="EMBL" id="LNRQ01000007">
    <property type="protein sequence ID" value="KZM88758.1"/>
    <property type="molecule type" value="Genomic_DNA"/>
</dbReference>
<proteinExistence type="predicted"/>
<gene>
    <name evidence="1" type="ORF">DCAR_025833</name>
    <name evidence="2" type="ORF">DCAR_0729684</name>
</gene>
<evidence type="ECO:0000313" key="2">
    <source>
        <dbReference type="EMBL" id="WOH10219.1"/>
    </source>
</evidence>
<dbReference type="STRING" id="79200.A0A164UDT1"/>
<evidence type="ECO:0000313" key="1">
    <source>
        <dbReference type="EMBL" id="KZM88758.1"/>
    </source>
</evidence>
<dbReference type="PANTHER" id="PTHR31008">
    <property type="entry name" value="COP1-INTERACTING PROTEIN-RELATED"/>
    <property type="match status" value="1"/>
</dbReference>
<reference evidence="2" key="2">
    <citation type="submission" date="2022-03" db="EMBL/GenBank/DDBJ databases">
        <title>Draft title - Genomic analysis of global carrot germplasm unveils the trajectory of domestication and the origin of high carotenoid orange carrot.</title>
        <authorList>
            <person name="Iorizzo M."/>
            <person name="Ellison S."/>
            <person name="Senalik D."/>
            <person name="Macko-Podgorni A."/>
            <person name="Grzebelus D."/>
            <person name="Bostan H."/>
            <person name="Rolling W."/>
            <person name="Curaba J."/>
            <person name="Simon P."/>
        </authorList>
    </citation>
    <scope>NUCLEOTIDE SEQUENCE</scope>
    <source>
        <tissue evidence="2">Leaf</tissue>
    </source>
</reference>
<dbReference type="PANTHER" id="PTHR31008:SF0">
    <property type="entry name" value="CSL1"/>
    <property type="match status" value="1"/>
</dbReference>
<reference evidence="1" key="1">
    <citation type="journal article" date="2016" name="Nat. Genet.">
        <title>A high-quality carrot genome assembly provides new insights into carotenoid accumulation and asterid genome evolution.</title>
        <authorList>
            <person name="Iorizzo M."/>
            <person name="Ellison S."/>
            <person name="Senalik D."/>
            <person name="Zeng P."/>
            <person name="Satapoomin P."/>
            <person name="Huang J."/>
            <person name="Bowman M."/>
            <person name="Iovene M."/>
            <person name="Sanseverino W."/>
            <person name="Cavagnaro P."/>
            <person name="Yildiz M."/>
            <person name="Macko-Podgorni A."/>
            <person name="Moranska E."/>
            <person name="Grzebelus E."/>
            <person name="Grzebelus D."/>
            <person name="Ashrafi H."/>
            <person name="Zheng Z."/>
            <person name="Cheng S."/>
            <person name="Spooner D."/>
            <person name="Van Deynze A."/>
            <person name="Simon P."/>
        </authorList>
    </citation>
    <scope>NUCLEOTIDE SEQUENCE [LARGE SCALE GENOMIC DNA]</scope>
    <source>
        <tissue evidence="1">Leaf</tissue>
    </source>
</reference>
<evidence type="ECO:0000313" key="3">
    <source>
        <dbReference type="Proteomes" id="UP000077755"/>
    </source>
</evidence>
<sequence>MLTLWWIRFVKFVGTPEVCFTSLHLLLKPGLLHILASASETCWSSNEALSSISYATFADIRIRSAMPNLSSLRVLATICLADDRDHLKHVLQSQKSLLQREEAMAYARTLVAGFEMEHIDELIFFADAFGTSCLSLDYKITPRSGKSACI</sequence>
<name>A0A164UDT1_DAUCS</name>
<dbReference type="Gramene" id="KZM88758">
    <property type="protein sequence ID" value="KZM88758"/>
    <property type="gene ID" value="DCAR_025833"/>
</dbReference>
<dbReference type="Proteomes" id="UP000077755">
    <property type="component" value="Chromosome 7"/>
</dbReference>
<dbReference type="EMBL" id="CP093349">
    <property type="protein sequence ID" value="WOH10219.1"/>
    <property type="molecule type" value="Genomic_DNA"/>
</dbReference>